<evidence type="ECO:0000259" key="5">
    <source>
        <dbReference type="Pfam" id="PF05282"/>
    </source>
</evidence>
<reference evidence="8" key="1">
    <citation type="submission" date="2017-02" db="UniProtKB">
        <authorList>
            <consortium name="WormBaseParasite"/>
        </authorList>
    </citation>
    <scope>IDENTIFICATION</scope>
</reference>
<keyword evidence="4" id="KW-0472">Membrane</keyword>
<dbReference type="Pfam" id="PF20981">
    <property type="entry name" value="AAR2_1st"/>
    <property type="match status" value="1"/>
</dbReference>
<dbReference type="PANTHER" id="PTHR12689">
    <property type="entry name" value="A1 CISTRON SPLICING FACTOR AAR2-RELATED"/>
    <property type="match status" value="1"/>
</dbReference>
<dbReference type="GO" id="GO:0000244">
    <property type="term" value="P:spliceosomal tri-snRNP complex assembly"/>
    <property type="evidence" value="ECO:0007669"/>
    <property type="project" value="TreeGrafter"/>
</dbReference>
<dbReference type="InterPro" id="IPR033648">
    <property type="entry name" value="AAR2_C"/>
</dbReference>
<dbReference type="Gene3D" id="1.25.40.550">
    <property type="entry name" value="Aar2, C-terminal domain-like"/>
    <property type="match status" value="1"/>
</dbReference>
<dbReference type="Proteomes" id="UP000046393">
    <property type="component" value="Unplaced"/>
</dbReference>
<feature type="domain" description="AAR2 C-terminal" evidence="5">
    <location>
        <begin position="253"/>
        <end position="394"/>
    </location>
</feature>
<evidence type="ECO:0000256" key="1">
    <source>
        <dbReference type="ARBA" id="ARBA00006281"/>
    </source>
</evidence>
<organism evidence="7 8">
    <name type="scientific">Syphacia muris</name>
    <dbReference type="NCBI Taxonomy" id="451379"/>
    <lineage>
        <taxon>Eukaryota</taxon>
        <taxon>Metazoa</taxon>
        <taxon>Ecdysozoa</taxon>
        <taxon>Nematoda</taxon>
        <taxon>Chromadorea</taxon>
        <taxon>Rhabditida</taxon>
        <taxon>Spirurina</taxon>
        <taxon>Oxyuridomorpha</taxon>
        <taxon>Oxyuroidea</taxon>
        <taxon>Oxyuridae</taxon>
        <taxon>Syphacia</taxon>
    </lineage>
</organism>
<keyword evidence="4" id="KW-1133">Transmembrane helix</keyword>
<dbReference type="InterPro" id="IPR038514">
    <property type="entry name" value="AAR2_C_sf"/>
</dbReference>
<keyword evidence="4" id="KW-0812">Transmembrane</keyword>
<evidence type="ECO:0000313" key="7">
    <source>
        <dbReference type="Proteomes" id="UP000046393"/>
    </source>
</evidence>
<dbReference type="STRING" id="451379.A0A0N5AFC5"/>
<dbReference type="CDD" id="cd13778">
    <property type="entry name" value="Aar2_C"/>
    <property type="match status" value="1"/>
</dbReference>
<proteinExistence type="inferred from homology"/>
<dbReference type="CDD" id="cd13777">
    <property type="entry name" value="Aar2_N"/>
    <property type="match status" value="1"/>
</dbReference>
<dbReference type="AlphaFoldDB" id="A0A0N5AFC5"/>
<dbReference type="InterPro" id="IPR033647">
    <property type="entry name" value="Aar2_N"/>
</dbReference>
<accession>A0A0N5AFC5</accession>
<dbReference type="InterPro" id="IPR007946">
    <property type="entry name" value="AAR2"/>
</dbReference>
<dbReference type="Pfam" id="PF05282">
    <property type="entry name" value="AAR2"/>
    <property type="match status" value="1"/>
</dbReference>
<evidence type="ECO:0000256" key="2">
    <source>
        <dbReference type="ARBA" id="ARBA00016372"/>
    </source>
</evidence>
<feature type="transmembrane region" description="Helical" evidence="4">
    <location>
        <begin position="27"/>
        <end position="45"/>
    </location>
</feature>
<sequence>MDSAVSAAAAICNTATSDMPQEIALCLFENGAFFLSLFILFLGVPRGIEFGIDYKSWTVDSQFRGLKMIPPGVHFIYFSVKTAPRIGFFHHFKEKEILIRKWNPSTESMTADNTTEEDISRIRANLKLMDRNLAPYPYENYRDWFALSNYITEKSIARIRPENEFGQISGQAELVTMETELMENDNYAGSSLSRVDREHPTRIRFVDEQGLPIMRIKPGHQIRFQDIQIMPVIESCVYMISKLFLRFLKKISKRRNQKGIDRSDDLEKLISDFSGDWKEVFAELQLAFVCFLLGQVYEGFEQWKRLIYLLCSCTTAIDKRSDMYLALLAVVHFQLKECPEDFFVDIVSKDNFLTTTLSSLFGNIEDSSTENNALKEKSRKFKNYLTKRFKWCFD</sequence>
<evidence type="ECO:0000256" key="4">
    <source>
        <dbReference type="SAM" id="Phobius"/>
    </source>
</evidence>
<evidence type="ECO:0000259" key="6">
    <source>
        <dbReference type="Pfam" id="PF20981"/>
    </source>
</evidence>
<dbReference type="Gene3D" id="2.60.34.20">
    <property type="match status" value="1"/>
</dbReference>
<evidence type="ECO:0000313" key="8">
    <source>
        <dbReference type="WBParaSite" id="SMUV_0000297301-mRNA-1"/>
    </source>
</evidence>
<comment type="similarity">
    <text evidence="1">Belongs to the AAR2 family.</text>
</comment>
<keyword evidence="7" id="KW-1185">Reference proteome</keyword>
<dbReference type="FunFam" id="2.60.34.20:FF:000001">
    <property type="entry name" value="protein AAR2 homolog"/>
    <property type="match status" value="1"/>
</dbReference>
<evidence type="ECO:0000256" key="3">
    <source>
        <dbReference type="ARBA" id="ARBA00030625"/>
    </source>
</evidence>
<name>A0A0N5AFC5_9BILA</name>
<feature type="domain" description="AAR2 N-terminal" evidence="6">
    <location>
        <begin position="38"/>
        <end position="161"/>
    </location>
</feature>
<dbReference type="InterPro" id="IPR038516">
    <property type="entry name" value="AAR2_N_sf"/>
</dbReference>
<dbReference type="WBParaSite" id="SMUV_0000297301-mRNA-1">
    <property type="protein sequence ID" value="SMUV_0000297301-mRNA-1"/>
    <property type="gene ID" value="SMUV_0000297301"/>
</dbReference>
<protein>
    <recommendedName>
        <fullName evidence="2">Protein AAR2 homolog</fullName>
    </recommendedName>
    <alternativeName>
        <fullName evidence="3">AAR2 splicing factor homolog</fullName>
    </alternativeName>
</protein>
<dbReference type="PANTHER" id="PTHR12689:SF4">
    <property type="entry name" value="PROTEIN AAR2 HOMOLOG"/>
    <property type="match status" value="1"/>
</dbReference>